<dbReference type="AlphaFoldDB" id="A0AA86NZ22"/>
<evidence type="ECO:0000313" key="4">
    <source>
        <dbReference type="Proteomes" id="UP001642409"/>
    </source>
</evidence>
<keyword evidence="1" id="KW-0812">Transmembrane</keyword>
<dbReference type="EMBL" id="CAXDID020000250">
    <property type="protein sequence ID" value="CAL6064458.1"/>
    <property type="molecule type" value="Genomic_DNA"/>
</dbReference>
<evidence type="ECO:0000256" key="1">
    <source>
        <dbReference type="SAM" id="Phobius"/>
    </source>
</evidence>
<keyword evidence="4" id="KW-1185">Reference proteome</keyword>
<reference evidence="3 4" key="2">
    <citation type="submission" date="2024-07" db="EMBL/GenBank/DDBJ databases">
        <authorList>
            <person name="Akdeniz Z."/>
        </authorList>
    </citation>
    <scope>NUCLEOTIDE SEQUENCE [LARGE SCALE GENOMIC DNA]</scope>
</reference>
<name>A0AA86NZ22_9EUKA</name>
<organism evidence="2">
    <name type="scientific">Hexamita inflata</name>
    <dbReference type="NCBI Taxonomy" id="28002"/>
    <lineage>
        <taxon>Eukaryota</taxon>
        <taxon>Metamonada</taxon>
        <taxon>Diplomonadida</taxon>
        <taxon>Hexamitidae</taxon>
        <taxon>Hexamitinae</taxon>
        <taxon>Hexamita</taxon>
    </lineage>
</organism>
<sequence>MNRRINLICYNQHKYSDLIFNRNFYINICQIKVGSDTTVGSHSRGGSTQLDSDTAQLISNDGAYTGMPNKLSSWAIVLIVIGSIAGAALLVSTICWCVKHKREQPQQQPNVVQTVPAVQQRHDNGGRTL</sequence>
<gene>
    <name evidence="2" type="ORF">HINF_LOCUS16309</name>
    <name evidence="3" type="ORF">HINF_LOCUS51365</name>
</gene>
<protein>
    <submittedName>
        <fullName evidence="3">Hypothetical_protein</fullName>
    </submittedName>
</protein>
<comment type="caution">
    <text evidence="2">The sequence shown here is derived from an EMBL/GenBank/DDBJ whole genome shotgun (WGS) entry which is preliminary data.</text>
</comment>
<keyword evidence="1" id="KW-1133">Transmembrane helix</keyword>
<keyword evidence="1" id="KW-0472">Membrane</keyword>
<dbReference type="Proteomes" id="UP001642409">
    <property type="component" value="Unassembled WGS sequence"/>
</dbReference>
<dbReference type="EMBL" id="CATOUU010000409">
    <property type="protein sequence ID" value="CAI9928664.1"/>
    <property type="molecule type" value="Genomic_DNA"/>
</dbReference>
<reference evidence="2" key="1">
    <citation type="submission" date="2023-06" db="EMBL/GenBank/DDBJ databases">
        <authorList>
            <person name="Kurt Z."/>
        </authorList>
    </citation>
    <scope>NUCLEOTIDE SEQUENCE</scope>
</reference>
<feature type="transmembrane region" description="Helical" evidence="1">
    <location>
        <begin position="74"/>
        <end position="98"/>
    </location>
</feature>
<evidence type="ECO:0000313" key="3">
    <source>
        <dbReference type="EMBL" id="CAL6064458.1"/>
    </source>
</evidence>
<accession>A0AA86NZ22</accession>
<proteinExistence type="predicted"/>
<evidence type="ECO:0000313" key="2">
    <source>
        <dbReference type="EMBL" id="CAI9928664.1"/>
    </source>
</evidence>